<dbReference type="HOGENOM" id="CLU_3413090_0_0_1"/>
<proteinExistence type="predicted"/>
<name>T0L8F8_COLGC</name>
<gene>
    <name evidence="2" type="ORF">CGLO_12888</name>
</gene>
<reference evidence="3" key="1">
    <citation type="journal article" date="2013" name="Mol. Plant Microbe Interact.">
        <title>Global aspects of pacC regulation of pathogenicity genes in Colletotrichum gloeosporioides as revealed by transcriptome analysis.</title>
        <authorList>
            <person name="Alkan N."/>
            <person name="Meng X."/>
            <person name="Friedlander G."/>
            <person name="Reuveni E."/>
            <person name="Sukno S."/>
            <person name="Sherman A."/>
            <person name="Thon M."/>
            <person name="Fluhr R."/>
            <person name="Prusky D."/>
        </authorList>
    </citation>
    <scope>NUCLEOTIDE SEQUENCE [LARGE SCALE GENOMIC DNA]</scope>
    <source>
        <strain evidence="3">Cg-14</strain>
    </source>
</reference>
<organism evidence="2 3">
    <name type="scientific">Colletotrichum gloeosporioides (strain Cg-14)</name>
    <name type="common">Anthracnose fungus</name>
    <name type="synonym">Glomerella cingulata</name>
    <dbReference type="NCBI Taxonomy" id="1237896"/>
    <lineage>
        <taxon>Eukaryota</taxon>
        <taxon>Fungi</taxon>
        <taxon>Dikarya</taxon>
        <taxon>Ascomycota</taxon>
        <taxon>Pezizomycotina</taxon>
        <taxon>Sordariomycetes</taxon>
        <taxon>Hypocreomycetidae</taxon>
        <taxon>Glomerellales</taxon>
        <taxon>Glomerellaceae</taxon>
        <taxon>Colletotrichum</taxon>
        <taxon>Colletotrichum gloeosporioides species complex</taxon>
    </lineage>
</organism>
<comment type="caution">
    <text evidence="2">The sequence shown here is derived from an EMBL/GenBank/DDBJ whole genome shotgun (WGS) entry which is preliminary data.</text>
</comment>
<evidence type="ECO:0000256" key="1">
    <source>
        <dbReference type="SAM" id="MobiDB-lite"/>
    </source>
</evidence>
<evidence type="ECO:0000313" key="3">
    <source>
        <dbReference type="Proteomes" id="UP000015530"/>
    </source>
</evidence>
<dbReference type="AlphaFoldDB" id="T0L8F8"/>
<feature type="region of interest" description="Disordered" evidence="1">
    <location>
        <begin position="1"/>
        <end position="28"/>
    </location>
</feature>
<accession>T0L8F8</accession>
<dbReference type="EMBL" id="AMYD01002788">
    <property type="protein sequence ID" value="EQB47926.1"/>
    <property type="molecule type" value="Genomic_DNA"/>
</dbReference>
<evidence type="ECO:0000313" key="2">
    <source>
        <dbReference type="EMBL" id="EQB47926.1"/>
    </source>
</evidence>
<sequence>MPAQKPKVAGLDGRRVPHLHGCHGTGCN</sequence>
<dbReference type="Proteomes" id="UP000015530">
    <property type="component" value="Unassembled WGS sequence"/>
</dbReference>
<protein>
    <submittedName>
        <fullName evidence="2">Uncharacterized protein</fullName>
    </submittedName>
</protein>